<dbReference type="EMBL" id="MFRA01000001">
    <property type="protein sequence ID" value="OGH93439.1"/>
    <property type="molecule type" value="Genomic_DNA"/>
</dbReference>
<gene>
    <name evidence="1" type="ORF">A2563_01480</name>
</gene>
<comment type="caution">
    <text evidence="1">The sequence shown here is derived from an EMBL/GenBank/DDBJ whole genome shotgun (WGS) entry which is preliminary data.</text>
</comment>
<dbReference type="Pfam" id="PF20329">
    <property type="entry name" value="DUF6624"/>
    <property type="match status" value="1"/>
</dbReference>
<name>A0A1F6PBA2_9BACT</name>
<protein>
    <submittedName>
        <fullName evidence="1">Uncharacterized protein</fullName>
    </submittedName>
</protein>
<organism evidence="1 2">
    <name type="scientific">Candidatus Magasanikbacteria bacterium RIFOXYD1_FULL_40_23</name>
    <dbReference type="NCBI Taxonomy" id="1798705"/>
    <lineage>
        <taxon>Bacteria</taxon>
        <taxon>Candidatus Magasanikiibacteriota</taxon>
    </lineage>
</organism>
<reference evidence="1 2" key="1">
    <citation type="journal article" date="2016" name="Nat. Commun.">
        <title>Thousands of microbial genomes shed light on interconnected biogeochemical processes in an aquifer system.</title>
        <authorList>
            <person name="Anantharaman K."/>
            <person name="Brown C.T."/>
            <person name="Hug L.A."/>
            <person name="Sharon I."/>
            <person name="Castelle C.J."/>
            <person name="Probst A.J."/>
            <person name="Thomas B.C."/>
            <person name="Singh A."/>
            <person name="Wilkins M.J."/>
            <person name="Karaoz U."/>
            <person name="Brodie E.L."/>
            <person name="Williams K.H."/>
            <person name="Hubbard S.S."/>
            <person name="Banfield J.F."/>
        </authorList>
    </citation>
    <scope>NUCLEOTIDE SEQUENCE [LARGE SCALE GENOMIC DNA]</scope>
</reference>
<proteinExistence type="predicted"/>
<dbReference type="AlphaFoldDB" id="A0A1F6PBA2"/>
<dbReference type="STRING" id="1798705.A2563_01480"/>
<accession>A0A1F6PBA2</accession>
<sequence length="166" mass="19490">MNEKLKKEILLMVEDDQKMRSGDQWNSEIDRLNTERIKIIISQYGWPGKSLVGEEGANGVWLLVQHADHDVEFQKHALKFLQEAVANEEAEKSNEAYLVDRIKVNTGQPQLFGTQFYEDEKGQFGPRPIEDPENVEERRRIFGLEPFSEYQQLMERKHTELKNKEK</sequence>
<dbReference type="InterPro" id="IPR046732">
    <property type="entry name" value="DUF6624"/>
</dbReference>
<evidence type="ECO:0000313" key="2">
    <source>
        <dbReference type="Proteomes" id="UP000176634"/>
    </source>
</evidence>
<dbReference type="Proteomes" id="UP000176634">
    <property type="component" value="Unassembled WGS sequence"/>
</dbReference>
<evidence type="ECO:0000313" key="1">
    <source>
        <dbReference type="EMBL" id="OGH93439.1"/>
    </source>
</evidence>